<dbReference type="Proteomes" id="UP000400924">
    <property type="component" value="Unassembled WGS sequence"/>
</dbReference>
<dbReference type="AlphaFoldDB" id="A0A5N8XIA5"/>
<dbReference type="OrthoDB" id="3848913at2"/>
<dbReference type="RefSeq" id="WP_152772712.1">
    <property type="nucleotide sequence ID" value="NZ_VJZC01000125.1"/>
</dbReference>
<reference evidence="1 2" key="1">
    <citation type="submission" date="2019-07" db="EMBL/GenBank/DDBJ databases">
        <title>New species of Amycolatopsis and Streptomyces.</title>
        <authorList>
            <person name="Duangmal K."/>
            <person name="Teo W.F.A."/>
            <person name="Lipun K."/>
        </authorList>
    </citation>
    <scope>NUCLEOTIDE SEQUENCE [LARGE SCALE GENOMIC DNA]</scope>
    <source>
        <strain evidence="1 2">NBRC 106415</strain>
    </source>
</reference>
<dbReference type="InterPro" id="IPR027417">
    <property type="entry name" value="P-loop_NTPase"/>
</dbReference>
<evidence type="ECO:0000313" key="2">
    <source>
        <dbReference type="Proteomes" id="UP000400924"/>
    </source>
</evidence>
<evidence type="ECO:0000313" key="1">
    <source>
        <dbReference type="EMBL" id="MPY59202.1"/>
    </source>
</evidence>
<accession>A0A5N8XIA5</accession>
<proteinExistence type="predicted"/>
<sequence>MSETGGDTYNVFLGELLKAPIRTPRLVARDQLTRLQQQFARPSGINAAYDVLEAEHTVFLTGEPGSGRSSAARVLLCELPHGKGTYHELTPEAGNEDTSLPPDLIGEEDRILLDLSSADEKLWKAVLHDLSAFRHELMRKKAFLAVVLPQQHEGALPSEFIRKPIHRPDASEAVARHLRSHGLDDSIWRPPPRQLIEHFDTHPPMHDLARLVERIVAARAAVHGTGTFTEWCETALTAQKDRTREVAELLPRLRKGRQRALLLTTAMLHGARIEAVHHATPLLMKEVDSTDNALPPLERKGLLERLETIEAEMAPGAYVRFKQPDFDEAARSYLWANLPDVRAPLGTWLGKILRLRELTDADRESVVKRYTALCLTSESPEPLIALVENWTRDNAPRTTEVRAAAHILQRAVEDERTGGEFRRKIYDWSTNRPTDNLREVLVEVCEKAMSVHHPEPALVRLHHLARNEPRPGVARKALLRYVRQDARLQRRLLARLATAHSSRHHRADADLFLDFSALPDDFLLRAPTRDWLTDCWRMAFDLVVPHRWAPCARTWLVTADAVDNAPLANAALDILVNAAAAQYPVLSRVYADARRAVSSGLASRLLEAINKAQSARLAQRAPKLEVTPT</sequence>
<organism evidence="1 2">
    <name type="scientific">Streptomyces spongiae</name>
    <dbReference type="NCBI Taxonomy" id="565072"/>
    <lineage>
        <taxon>Bacteria</taxon>
        <taxon>Bacillati</taxon>
        <taxon>Actinomycetota</taxon>
        <taxon>Actinomycetes</taxon>
        <taxon>Kitasatosporales</taxon>
        <taxon>Streptomycetaceae</taxon>
        <taxon>Streptomyces</taxon>
    </lineage>
</organism>
<gene>
    <name evidence="1" type="ORF">FNH08_19140</name>
</gene>
<comment type="caution">
    <text evidence="1">The sequence shown here is derived from an EMBL/GenBank/DDBJ whole genome shotgun (WGS) entry which is preliminary data.</text>
</comment>
<protein>
    <submittedName>
        <fullName evidence="1">Uncharacterized protein</fullName>
    </submittedName>
</protein>
<name>A0A5N8XIA5_9ACTN</name>
<dbReference type="EMBL" id="VJZC01000125">
    <property type="protein sequence ID" value="MPY59202.1"/>
    <property type="molecule type" value="Genomic_DNA"/>
</dbReference>
<dbReference type="SUPFAM" id="SSF52540">
    <property type="entry name" value="P-loop containing nucleoside triphosphate hydrolases"/>
    <property type="match status" value="1"/>
</dbReference>
<keyword evidence="2" id="KW-1185">Reference proteome</keyword>